<sequence>MDSRVHGAMTLVAVLTTQAWAGTVLLGAVAAPLPSASAEIIIAQSAPAIDSFTAGEVDDLSPGTELIFTVEGSPKAKATVSIAGVAARLPLREVEPGVYEGRYTIKRNDRITGKTVVRATLTQGRRSTSLQLAQPLAAGGGADSAVRIERFAVDPIERLEPGAELVFRLTGTPDSRASFTIGDVVRDRPMEQTTPGSYEGRYTIRRDDNFPPGVAITALLENQGRTARSRLEQGLINDKEAPTVQNAAPADRTAAESPRPLVSAVFDDGRGSGVDPKSVRVRFDGRDVTKDSTITANFFNFQPKRDLPPGEYRVEVDLKDLSGNVGRGTWSFDVGRASAATRPEPFVLTVTSPANNSQVPGGPITVRGKTAAGASVSADVQATTSVIGLFGVNQNVYKGTVQADAQGNFSFQFSSPVTAAGTRYEVNLSAVQDGKTRQQKLILIQQ</sequence>
<protein>
    <recommendedName>
        <fullName evidence="3">Bacterial Ig-like domain-containing protein</fullName>
    </recommendedName>
</protein>
<accession>A0ABY3PGV0</accession>
<dbReference type="EMBL" id="CP063845">
    <property type="protein sequence ID" value="UFP92828.1"/>
    <property type="molecule type" value="Genomic_DNA"/>
</dbReference>
<name>A0ABY3PGV0_9CYAN</name>
<reference evidence="1 2" key="1">
    <citation type="journal article" date="2021" name="Genome Biol. Evol.">
        <title>Complete Genome Sequencing of a Novel Gloeobacter Species from a Waterfall Cave in Mexico.</title>
        <authorList>
            <person name="Saw J.H."/>
            <person name="Cardona T."/>
            <person name="Montejano G."/>
        </authorList>
    </citation>
    <scope>NUCLEOTIDE SEQUENCE [LARGE SCALE GENOMIC DNA]</scope>
    <source>
        <strain evidence="1">MG652769</strain>
    </source>
</reference>
<keyword evidence="2" id="KW-1185">Reference proteome</keyword>
<dbReference type="RefSeq" id="WP_230839822.1">
    <property type="nucleotide sequence ID" value="NZ_CP063845.1"/>
</dbReference>
<organism evidence="1 2">
    <name type="scientific">Gloeobacter morelensis MG652769</name>
    <dbReference type="NCBI Taxonomy" id="2781736"/>
    <lineage>
        <taxon>Bacteria</taxon>
        <taxon>Bacillati</taxon>
        <taxon>Cyanobacteriota</taxon>
        <taxon>Cyanophyceae</taxon>
        <taxon>Gloeobacterales</taxon>
        <taxon>Gloeobacteraceae</taxon>
        <taxon>Gloeobacter</taxon>
        <taxon>Gloeobacter morelensis</taxon>
    </lineage>
</organism>
<dbReference type="Proteomes" id="UP001054846">
    <property type="component" value="Chromosome"/>
</dbReference>
<evidence type="ECO:0000313" key="1">
    <source>
        <dbReference type="EMBL" id="UFP92828.1"/>
    </source>
</evidence>
<proteinExistence type="predicted"/>
<evidence type="ECO:0008006" key="3">
    <source>
        <dbReference type="Google" id="ProtNLM"/>
    </source>
</evidence>
<gene>
    <name evidence="1" type="ORF">ISF26_13440</name>
</gene>
<evidence type="ECO:0000313" key="2">
    <source>
        <dbReference type="Proteomes" id="UP001054846"/>
    </source>
</evidence>